<dbReference type="EMBL" id="LZKG01000142">
    <property type="protein sequence ID" value="OBI25917.1"/>
    <property type="molecule type" value="Genomic_DNA"/>
</dbReference>
<evidence type="ECO:0000313" key="3">
    <source>
        <dbReference type="Proteomes" id="UP000093943"/>
    </source>
</evidence>
<dbReference type="Pfam" id="PF18478">
    <property type="entry name" value="PIN_10"/>
    <property type="match status" value="1"/>
</dbReference>
<accession>A0A1A2XLI3</accession>
<feature type="domain" description="VapC45 PIN like" evidence="1">
    <location>
        <begin position="8"/>
        <end position="89"/>
    </location>
</feature>
<evidence type="ECO:0000313" key="2">
    <source>
        <dbReference type="EMBL" id="OBI25917.1"/>
    </source>
</evidence>
<dbReference type="AlphaFoldDB" id="A0A1A2XLI3"/>
<gene>
    <name evidence="2" type="ORF">A5710_07835</name>
</gene>
<dbReference type="OrthoDB" id="3828387at2"/>
<dbReference type="InterPro" id="IPR041375">
    <property type="entry name" value="VapC45_PIN-like"/>
</dbReference>
<dbReference type="RefSeq" id="WP_064920993.1">
    <property type="nucleotide sequence ID" value="NZ_LZJK01000050.1"/>
</dbReference>
<reference evidence="3" key="1">
    <citation type="submission" date="2016-06" db="EMBL/GenBank/DDBJ databases">
        <authorList>
            <person name="Sutton G."/>
            <person name="Brinkac L."/>
            <person name="Sanka R."/>
            <person name="Adams M."/>
            <person name="Lau E."/>
            <person name="Sam S."/>
            <person name="Sreng N."/>
            <person name="Him V."/>
            <person name="Kerleguer A."/>
            <person name="Cheng S."/>
        </authorList>
    </citation>
    <scope>NUCLEOTIDE SEQUENCE [LARGE SCALE GENOMIC DNA]</scope>
    <source>
        <strain evidence="3">E1876</strain>
    </source>
</reference>
<dbReference type="Proteomes" id="UP000093943">
    <property type="component" value="Unassembled WGS sequence"/>
</dbReference>
<protein>
    <recommendedName>
        <fullName evidence="1">VapC45 PIN like domain-containing protein</fullName>
    </recommendedName>
</protein>
<comment type="caution">
    <text evidence="2">The sequence shown here is derived from an EMBL/GenBank/DDBJ whole genome shotgun (WGS) entry which is preliminary data.</text>
</comment>
<name>A0A1A2XLI3_MYCSD</name>
<evidence type="ECO:0000259" key="1">
    <source>
        <dbReference type="Pfam" id="PF18478"/>
    </source>
</evidence>
<organism evidence="2 3">
    <name type="scientific">Mycolicibacter sinensis (strain JDM601)</name>
    <name type="common">Mycobacterium sinense</name>
    <dbReference type="NCBI Taxonomy" id="875328"/>
    <lineage>
        <taxon>Bacteria</taxon>
        <taxon>Bacillati</taxon>
        <taxon>Actinomycetota</taxon>
        <taxon>Actinomycetes</taxon>
        <taxon>Mycobacteriales</taxon>
        <taxon>Mycobacteriaceae</taxon>
        <taxon>Mycolicibacter</taxon>
    </lineage>
</organism>
<sequence>MTTLDDVRFVIDENLLRMAKGIVGVRRDTAVFSFAPVEELLPAGILDTEWIPVVGDRGWAVITSDRRLRTRPAEAGLAVTHKLKAVHLHGLGERSAWEQLVRLVSRWEAIERQVQRHPDGPWWLSLRANGARAMRFEPGAVERV</sequence>
<proteinExistence type="predicted"/>